<organism evidence="1 2">
    <name type="scientific">Saccharothrix ecbatanensis</name>
    <dbReference type="NCBI Taxonomy" id="1105145"/>
    <lineage>
        <taxon>Bacteria</taxon>
        <taxon>Bacillati</taxon>
        <taxon>Actinomycetota</taxon>
        <taxon>Actinomycetes</taxon>
        <taxon>Pseudonocardiales</taxon>
        <taxon>Pseudonocardiaceae</taxon>
        <taxon>Saccharothrix</taxon>
    </lineage>
</organism>
<gene>
    <name evidence="1" type="ORF">F4560_004753</name>
</gene>
<comment type="caution">
    <text evidence="1">The sequence shown here is derived from an EMBL/GenBank/DDBJ whole genome shotgun (WGS) entry which is preliminary data.</text>
</comment>
<dbReference type="RefSeq" id="WP_184923187.1">
    <property type="nucleotide sequence ID" value="NZ_JACHMO010000001.1"/>
</dbReference>
<protein>
    <recommendedName>
        <fullName evidence="3">DUF4034 domain-containing protein</fullName>
    </recommendedName>
</protein>
<keyword evidence="2" id="KW-1185">Reference proteome</keyword>
<evidence type="ECO:0000313" key="2">
    <source>
        <dbReference type="Proteomes" id="UP000552097"/>
    </source>
</evidence>
<dbReference type="Proteomes" id="UP000552097">
    <property type="component" value="Unassembled WGS sequence"/>
</dbReference>
<reference evidence="1 2" key="1">
    <citation type="submission" date="2020-08" db="EMBL/GenBank/DDBJ databases">
        <title>Sequencing the genomes of 1000 actinobacteria strains.</title>
        <authorList>
            <person name="Klenk H.-P."/>
        </authorList>
    </citation>
    <scope>NUCLEOTIDE SEQUENCE [LARGE SCALE GENOMIC DNA]</scope>
    <source>
        <strain evidence="1 2">DSM 45486</strain>
    </source>
</reference>
<name>A0A7W9M2G6_9PSEU</name>
<dbReference type="AlphaFoldDB" id="A0A7W9M2G6"/>
<evidence type="ECO:0000313" key="1">
    <source>
        <dbReference type="EMBL" id="MBB5804985.1"/>
    </source>
</evidence>
<accession>A0A7W9M2G6</accession>
<dbReference type="EMBL" id="JACHMO010000001">
    <property type="protein sequence ID" value="MBB5804985.1"/>
    <property type="molecule type" value="Genomic_DNA"/>
</dbReference>
<sequence length="359" mass="39521">MVLSLLKKPRTVLAVISLMREAKRRGVEFEDLPEELVAPRLWGKVDVTRWGLVPHADVVVAGPADADLDAACAAATEGLWEPAARLMSSTWGDWERRNDVVRALADLTVKDDSFIRRWHDADPSSGDLGALRAVSLVYAAWEVRGSARAAQTSKEQFEGFGRLLSGAQAVAHRAAEALPEDPTPWMALLMVARGLSYDHDRFGRVWDELVERAPHHRASHVQALQYWCRKWRGSHELMCDFAIRAASTSPALAALPLMAATEGVGDDPNVWHTPMVRDALETLLPRLAAEGAATKALRSDRGLAIVALMIHKRNDEAVDQFRVLGPHADGEPWSSSFDNPRLGFLQARIEACKGARKPS</sequence>
<evidence type="ECO:0008006" key="3">
    <source>
        <dbReference type="Google" id="ProtNLM"/>
    </source>
</evidence>
<proteinExistence type="predicted"/>